<feature type="transmembrane region" description="Helical" evidence="7">
    <location>
        <begin position="357"/>
        <end position="374"/>
    </location>
</feature>
<dbReference type="InterPro" id="IPR011701">
    <property type="entry name" value="MFS"/>
</dbReference>
<feature type="transmembrane region" description="Helical" evidence="7">
    <location>
        <begin position="288"/>
        <end position="307"/>
    </location>
</feature>
<dbReference type="EMBL" id="CP045201">
    <property type="protein sequence ID" value="QOL81476.1"/>
    <property type="molecule type" value="Genomic_DNA"/>
</dbReference>
<protein>
    <submittedName>
        <fullName evidence="8">MFS transporter</fullName>
    </submittedName>
</protein>
<comment type="subcellular location">
    <subcellularLocation>
        <location evidence="1">Membrane</location>
        <topology evidence="1">Multi-pass membrane protein</topology>
    </subcellularLocation>
</comment>
<keyword evidence="2" id="KW-0813">Transport</keyword>
<feature type="transmembrane region" description="Helical" evidence="7">
    <location>
        <begin position="105"/>
        <end position="125"/>
    </location>
</feature>
<dbReference type="GO" id="GO:0022857">
    <property type="term" value="F:transmembrane transporter activity"/>
    <property type="evidence" value="ECO:0007669"/>
    <property type="project" value="InterPro"/>
</dbReference>
<dbReference type="Gene3D" id="1.20.1250.20">
    <property type="entry name" value="MFS general substrate transporter like domains"/>
    <property type="match status" value="1"/>
</dbReference>
<keyword evidence="9" id="KW-1185">Reference proteome</keyword>
<keyword evidence="4 7" id="KW-1133">Transmembrane helix</keyword>
<evidence type="ECO:0000256" key="1">
    <source>
        <dbReference type="ARBA" id="ARBA00004141"/>
    </source>
</evidence>
<dbReference type="AlphaFoldDB" id="A0A7L9WPW5"/>
<evidence type="ECO:0000256" key="6">
    <source>
        <dbReference type="SAM" id="MobiDB-lite"/>
    </source>
</evidence>
<feature type="transmembrane region" description="Helical" evidence="7">
    <location>
        <begin position="418"/>
        <end position="445"/>
    </location>
</feature>
<dbReference type="RefSeq" id="WP_193079395.1">
    <property type="nucleotide sequence ID" value="NZ_CP045201.1"/>
</dbReference>
<accession>A0A7L9WPW5</accession>
<feature type="compositionally biased region" description="Low complexity" evidence="6">
    <location>
        <begin position="8"/>
        <end position="18"/>
    </location>
</feature>
<feature type="transmembrane region" description="Helical" evidence="7">
    <location>
        <begin position="512"/>
        <end position="533"/>
    </location>
</feature>
<dbReference type="GO" id="GO:0016020">
    <property type="term" value="C:membrane"/>
    <property type="evidence" value="ECO:0007669"/>
    <property type="project" value="UniProtKB-SubCell"/>
</dbReference>
<feature type="transmembrane region" description="Helical" evidence="7">
    <location>
        <begin position="131"/>
        <end position="149"/>
    </location>
</feature>
<keyword evidence="5 7" id="KW-0472">Membrane</keyword>
<proteinExistence type="predicted"/>
<dbReference type="Pfam" id="PF07690">
    <property type="entry name" value="MFS_1"/>
    <property type="match status" value="1"/>
</dbReference>
<feature type="transmembrane region" description="Helical" evidence="7">
    <location>
        <begin position="192"/>
        <end position="212"/>
    </location>
</feature>
<dbReference type="KEGG" id="pshq:F3W81_11960"/>
<feature type="transmembrane region" description="Helical" evidence="7">
    <location>
        <begin position="386"/>
        <end position="406"/>
    </location>
</feature>
<dbReference type="Proteomes" id="UP000594118">
    <property type="component" value="Chromosome"/>
</dbReference>
<evidence type="ECO:0000256" key="3">
    <source>
        <dbReference type="ARBA" id="ARBA00022692"/>
    </source>
</evidence>
<reference evidence="8 9" key="1">
    <citation type="submission" date="2019-10" db="EMBL/GenBank/DDBJ databases">
        <title>Pseudopuniceibacterium sp. HQ09 islated from Antarctica.</title>
        <authorList>
            <person name="Liao L."/>
            <person name="Su S."/>
            <person name="Chen B."/>
            <person name="Yu Y."/>
        </authorList>
    </citation>
    <scope>NUCLEOTIDE SEQUENCE [LARGE SCALE GENOMIC DNA]</scope>
    <source>
        <strain evidence="8 9">HQ09</strain>
    </source>
</reference>
<organism evidence="8 9">
    <name type="scientific">Pseudooceanicola spongiae</name>
    <dbReference type="NCBI Taxonomy" id="2613965"/>
    <lineage>
        <taxon>Bacteria</taxon>
        <taxon>Pseudomonadati</taxon>
        <taxon>Pseudomonadota</taxon>
        <taxon>Alphaproteobacteria</taxon>
        <taxon>Rhodobacterales</taxon>
        <taxon>Paracoccaceae</taxon>
        <taxon>Pseudooceanicola</taxon>
    </lineage>
</organism>
<dbReference type="PANTHER" id="PTHR42718">
    <property type="entry name" value="MAJOR FACILITATOR SUPERFAMILY MULTIDRUG TRANSPORTER MFSC"/>
    <property type="match status" value="1"/>
</dbReference>
<evidence type="ECO:0000313" key="9">
    <source>
        <dbReference type="Proteomes" id="UP000594118"/>
    </source>
</evidence>
<feature type="transmembrane region" description="Helical" evidence="7">
    <location>
        <begin position="161"/>
        <end position="180"/>
    </location>
</feature>
<feature type="transmembrane region" description="Helical" evidence="7">
    <location>
        <begin position="33"/>
        <end position="54"/>
    </location>
</feature>
<evidence type="ECO:0000256" key="5">
    <source>
        <dbReference type="ARBA" id="ARBA00023136"/>
    </source>
</evidence>
<dbReference type="SUPFAM" id="SSF103473">
    <property type="entry name" value="MFS general substrate transporter"/>
    <property type="match status" value="1"/>
</dbReference>
<dbReference type="InterPro" id="IPR036259">
    <property type="entry name" value="MFS_trans_sf"/>
</dbReference>
<evidence type="ECO:0000256" key="4">
    <source>
        <dbReference type="ARBA" id="ARBA00022989"/>
    </source>
</evidence>
<sequence>MSGRSDVAAPEAAAQTPQPSAPPAFVPVPWPRAVGYFVTAATLVLAQGFGQAVITSNIQQLQGSFGATQAETSWMVAAYMAPNVSLTIALIKIRAQYGLRNFAELSILAFLLAALLNYLADGLWSNLAVRFVSGMAAAPLTSLGFLYMLEPLPPAKKLTVGLSAVLTFIFLASPLTRLVSPHLLEMGQWHGLTAFEASIAAIGFGLIYLFPLKSPPRVKVIESADVISFLLIAVGFGALAVSFTLGSTYWWFEQPWLGVLLAIAAGTLPLAAAIELNRKSPLLDIRWLFSPTILHFAATLLFFRLMLSEQTSGAAGLFSALGYLNDQTQMVWVVVAVTTVVAGVVCAVTLRPQRVQQFHVIALCLLIVASYMDSQSTAQIAPSQMYLSQAMISLASAFFLLPAMMTGMLSALSRGPQYILNFIVVFISTQKIGAVLGSALFGTFVKSRQKLHMSRLYEALPATDPLVTGQISTYGAAYSGYIADPAQLAAQSAATLARQASTQASVMAYNDAFLGIAALSTAALALLLGHIALDAWRARRAAAHEPASAEAGPANSSSPQAA</sequence>
<evidence type="ECO:0000313" key="8">
    <source>
        <dbReference type="EMBL" id="QOL81476.1"/>
    </source>
</evidence>
<feature type="region of interest" description="Disordered" evidence="6">
    <location>
        <begin position="1"/>
        <end position="21"/>
    </location>
</feature>
<feature type="transmembrane region" description="Helical" evidence="7">
    <location>
        <begin position="224"/>
        <end position="250"/>
    </location>
</feature>
<dbReference type="PANTHER" id="PTHR42718:SF9">
    <property type="entry name" value="MAJOR FACILITATOR SUPERFAMILY MULTIDRUG TRANSPORTER MFSC"/>
    <property type="match status" value="1"/>
</dbReference>
<evidence type="ECO:0000256" key="2">
    <source>
        <dbReference type="ARBA" id="ARBA00022448"/>
    </source>
</evidence>
<feature type="transmembrane region" description="Helical" evidence="7">
    <location>
        <begin position="330"/>
        <end position="350"/>
    </location>
</feature>
<feature type="transmembrane region" description="Helical" evidence="7">
    <location>
        <begin position="256"/>
        <end position="276"/>
    </location>
</feature>
<gene>
    <name evidence="8" type="ORF">F3W81_11960</name>
</gene>
<name>A0A7L9WPW5_9RHOB</name>
<evidence type="ECO:0000256" key="7">
    <source>
        <dbReference type="SAM" id="Phobius"/>
    </source>
</evidence>
<keyword evidence="3 7" id="KW-0812">Transmembrane</keyword>